<dbReference type="EMBL" id="JAHIBW010000022">
    <property type="protein sequence ID" value="KAG7299574.1"/>
    <property type="molecule type" value="Genomic_DNA"/>
</dbReference>
<evidence type="ECO:0000313" key="1">
    <source>
        <dbReference type="EMBL" id="KAG7299574.1"/>
    </source>
</evidence>
<organism evidence="1 2">
    <name type="scientific">Plutella xylostella</name>
    <name type="common">Diamondback moth</name>
    <name type="synonym">Plutella maculipennis</name>
    <dbReference type="NCBI Taxonomy" id="51655"/>
    <lineage>
        <taxon>Eukaryota</taxon>
        <taxon>Metazoa</taxon>
        <taxon>Ecdysozoa</taxon>
        <taxon>Arthropoda</taxon>
        <taxon>Hexapoda</taxon>
        <taxon>Insecta</taxon>
        <taxon>Pterygota</taxon>
        <taxon>Neoptera</taxon>
        <taxon>Endopterygota</taxon>
        <taxon>Lepidoptera</taxon>
        <taxon>Glossata</taxon>
        <taxon>Ditrysia</taxon>
        <taxon>Yponomeutoidea</taxon>
        <taxon>Plutellidae</taxon>
        <taxon>Plutella</taxon>
    </lineage>
</organism>
<proteinExistence type="predicted"/>
<reference evidence="1 2" key="1">
    <citation type="submission" date="2021-06" db="EMBL/GenBank/DDBJ databases">
        <title>A haploid diamondback moth (Plutella xylostella L.) genome assembly resolves 31 chromosomes and identifies a diamide resistance mutation.</title>
        <authorList>
            <person name="Ward C.M."/>
            <person name="Perry K.D."/>
            <person name="Baker G."/>
            <person name="Powis K."/>
            <person name="Heckel D.G."/>
            <person name="Baxter S.W."/>
        </authorList>
    </citation>
    <scope>NUCLEOTIDE SEQUENCE [LARGE SCALE GENOMIC DNA]</scope>
    <source>
        <strain evidence="1 2">LV</strain>
        <tissue evidence="1">Single pupa</tissue>
    </source>
</reference>
<dbReference type="Proteomes" id="UP000823941">
    <property type="component" value="Chromosome 22"/>
</dbReference>
<accession>A0ABQ7Q365</accession>
<evidence type="ECO:0000313" key="2">
    <source>
        <dbReference type="Proteomes" id="UP000823941"/>
    </source>
</evidence>
<dbReference type="InterPro" id="IPR043502">
    <property type="entry name" value="DNA/RNA_pol_sf"/>
</dbReference>
<protein>
    <recommendedName>
        <fullName evidence="3">DNA-directed DNA polymerase</fullName>
    </recommendedName>
</protein>
<gene>
    <name evidence="1" type="ORF">JYU34_016555</name>
</gene>
<dbReference type="InterPro" id="IPR036397">
    <property type="entry name" value="RNaseH_sf"/>
</dbReference>
<evidence type="ECO:0008006" key="3">
    <source>
        <dbReference type="Google" id="ProtNLM"/>
    </source>
</evidence>
<dbReference type="SUPFAM" id="SSF56672">
    <property type="entry name" value="DNA/RNA polymerases"/>
    <property type="match status" value="1"/>
</dbReference>
<dbReference type="PANTHER" id="PTHR31511">
    <property type="entry name" value="PROTEIN CBG23764"/>
    <property type="match status" value="1"/>
</dbReference>
<name>A0ABQ7Q365_PLUXY</name>
<dbReference type="Gene3D" id="3.30.420.10">
    <property type="entry name" value="Ribonuclease H-like superfamily/Ribonuclease H"/>
    <property type="match status" value="1"/>
</dbReference>
<dbReference type="Gene3D" id="3.90.1600.10">
    <property type="entry name" value="Palm domain of DNA polymerase"/>
    <property type="match status" value="1"/>
</dbReference>
<dbReference type="InterPro" id="IPR012337">
    <property type="entry name" value="RNaseH-like_sf"/>
</dbReference>
<dbReference type="InterPro" id="IPR023211">
    <property type="entry name" value="DNA_pol_palm_dom_sf"/>
</dbReference>
<sequence>MPYCTTCKTLINPKSWVGHLRSSDHKSRAVTYRLSDDVEILASAFRNRIATYKIKANDDAQRSLDSFFQSIHDKIKSLINQSLKTHFCIKVNVELFSFFLMYKNDSQELKSFGTKNVTLHMNYNFDSFFSEIKSTLKKKIEEFSEQDSGWTFLSNSHLEININKYQPLSGSSFIELPKFIKNKKACVNIKNDDPYCFLWCVTAALFPSKSHPDRVSSYPDFRNIFNIQGMSFPTNFSDIAVFEKNNPDIAIFVYGLQGKKTVIGPLYRSDSSTAKNIVHLLFLENDEGSHFCLIKNLPRLVRSQITKHHQQLHFCDSCLLFFNTSNEVENHLCGGIATVLPKQGSFLAFKNYERKQNMPFIIYADFETMLQRHQGCEADPNIASTSTLQQHVPSAFGYYIVCTMDEKYNRYVSYRGTDCVSKFVEWLYRDTKQIYAVLKKNVKIIFTEDNLKSFETAIRCHICDHLLLFDKVRDHCHITGLYRGAAHSHCNLQFKLPNFVPIVFHNLSGYDCHLFIKELGAAPGAIKIIPKTKENYISFTKYIPLSKNEGIQLRFIDSYKFLGTSLDKLTKTMKVEEFSLLKSFFPIENEFNLLTRKGVYPYDYMSQWERYEEKDLPQKSYFYNSISDQDISDQDYEHAKTVWETFSINDLGEYTDLYVKTDVLLLADIFENFRKTCKRYYQLDPAFYLTAPSLSFDAMLLKTKVRLELLSDLAIVRMIQDGIRGGVCMCSKRYAKANNKYMPDYEPSLPDSFIIYIDANNLYGFSMSALLPLSDFRFLEQSEVDTIDIASVPDNATFGFILEVDIIYPENLHDDHNDFPFCPDRCTAPGGKSAKLIPNLYDKYRYVIHYVHLKTCLKHGLKLRKIHRAITFRQSAYLKQYIELNTQLRQQAQSTFEQDFFKLLNNSIFGKTIENTERRVNVHLVNQWNDSQNKTKKFKSAEKLVARPNFHSASIFSENLVAIQMKPERVVLDKPIYIGFAVLELSKSHMYDFHYSIIKPMYGKRVELCYTDTDSFIYLLWTDNFFQDLKYRLLTHFDTSNYDINNKYLIPLRNKKIPGLFKDEMGGKIITEFVGLRSKLYCFRTLNKTIKKAKGVKMSVIRNLDFSNYEQTLFEGKVLRKKNILFKSIKHEIFTQSVNKVALSRNDDKRLINRNQISTIAWGHTSILGK</sequence>
<keyword evidence="2" id="KW-1185">Reference proteome</keyword>
<dbReference type="SUPFAM" id="SSF53098">
    <property type="entry name" value="Ribonuclease H-like"/>
    <property type="match status" value="1"/>
</dbReference>
<dbReference type="PANTHER" id="PTHR31511:SF12">
    <property type="entry name" value="RHO TERMINATION FACTOR N-TERMINAL DOMAIN-CONTAINING PROTEIN"/>
    <property type="match status" value="1"/>
</dbReference>
<comment type="caution">
    <text evidence="1">The sequence shown here is derived from an EMBL/GenBank/DDBJ whole genome shotgun (WGS) entry which is preliminary data.</text>
</comment>